<name>A0A6J7FRL1_9ZZZZ</name>
<feature type="region of interest" description="Disordered" evidence="5">
    <location>
        <begin position="371"/>
        <end position="423"/>
    </location>
</feature>
<feature type="domain" description="Inositolphosphotransferase Aur1/Ipt1" evidence="7">
    <location>
        <begin position="159"/>
        <end position="351"/>
    </location>
</feature>
<dbReference type="SUPFAM" id="SSF48317">
    <property type="entry name" value="Acid phosphatase/Vanadium-dependent haloperoxidase"/>
    <property type="match status" value="1"/>
</dbReference>
<protein>
    <submittedName>
        <fullName evidence="8">Unannotated protein</fullName>
    </submittedName>
</protein>
<evidence type="ECO:0000313" key="8">
    <source>
        <dbReference type="EMBL" id="CAB4895440.1"/>
    </source>
</evidence>
<feature type="transmembrane region" description="Helical" evidence="6">
    <location>
        <begin position="191"/>
        <end position="212"/>
    </location>
</feature>
<dbReference type="Pfam" id="PF14378">
    <property type="entry name" value="PAP2_3"/>
    <property type="match status" value="1"/>
</dbReference>
<accession>A0A6J7FRL1</accession>
<evidence type="ECO:0000256" key="4">
    <source>
        <dbReference type="ARBA" id="ARBA00023136"/>
    </source>
</evidence>
<feature type="compositionally biased region" description="Low complexity" evidence="5">
    <location>
        <begin position="412"/>
        <end position="423"/>
    </location>
</feature>
<dbReference type="PANTHER" id="PTHR31310">
    <property type="match status" value="1"/>
</dbReference>
<dbReference type="InterPro" id="IPR036938">
    <property type="entry name" value="PAP2/HPO_sf"/>
</dbReference>
<evidence type="ECO:0000256" key="6">
    <source>
        <dbReference type="SAM" id="Phobius"/>
    </source>
</evidence>
<feature type="transmembrane region" description="Helical" evidence="6">
    <location>
        <begin position="287"/>
        <end position="309"/>
    </location>
</feature>
<sequence length="423" mass="43993">MLRVCPTGEQGTDAASGSRAVEPHGPSGAPASTELLTGRAVIAAPLIGVLTLIAALLATNHVGVSFRDTNHVAAKYVVLVGTALIVLVALDVAIRAAAGTGSRRPTREAMRAVRRERWGPFRGLAAFAGLLGFYLAYLSYGNIKSVVPLLRPGVNYDRELQDLDELLFFGADPTDLAHSLLGAGFQTHVMSVFYVAFIVFLPLSLALSLVFAKNLRGGLFIATALSANWLIGAATYVAVPALGPIYAFPEVFAHLPDTAVTTLQGGLLDDRVAFLANPKDPATGQAIAAFVSLHTSMTVTAALAAHLLGLGRRLRIALWVVVVVTLIDTIYLGWHYVVDDIGGIAVAVSALVVARVLTGIDLRGARRAAGEATAHRSAVAPGPSEAPDRTEAPGPQDAAEAPAHPDRADAEPVGVVPPGRGSG</sequence>
<evidence type="ECO:0000259" key="7">
    <source>
        <dbReference type="Pfam" id="PF14378"/>
    </source>
</evidence>
<dbReference type="GO" id="GO:0016020">
    <property type="term" value="C:membrane"/>
    <property type="evidence" value="ECO:0007669"/>
    <property type="project" value="UniProtKB-SubCell"/>
</dbReference>
<organism evidence="8">
    <name type="scientific">freshwater metagenome</name>
    <dbReference type="NCBI Taxonomy" id="449393"/>
    <lineage>
        <taxon>unclassified sequences</taxon>
        <taxon>metagenomes</taxon>
        <taxon>ecological metagenomes</taxon>
    </lineage>
</organism>
<comment type="subcellular location">
    <subcellularLocation>
        <location evidence="1">Membrane</location>
        <topology evidence="1">Multi-pass membrane protein</topology>
    </subcellularLocation>
</comment>
<evidence type="ECO:0000256" key="2">
    <source>
        <dbReference type="ARBA" id="ARBA00022692"/>
    </source>
</evidence>
<proteinExistence type="predicted"/>
<feature type="transmembrane region" description="Helical" evidence="6">
    <location>
        <begin position="341"/>
        <end position="358"/>
    </location>
</feature>
<dbReference type="AlphaFoldDB" id="A0A6J7FRL1"/>
<feature type="region of interest" description="Disordered" evidence="5">
    <location>
        <begin position="1"/>
        <end position="29"/>
    </location>
</feature>
<feature type="transmembrane region" description="Helical" evidence="6">
    <location>
        <begin position="76"/>
        <end position="98"/>
    </location>
</feature>
<keyword evidence="3 6" id="KW-1133">Transmembrane helix</keyword>
<evidence type="ECO:0000256" key="5">
    <source>
        <dbReference type="SAM" id="MobiDB-lite"/>
    </source>
</evidence>
<dbReference type="InterPro" id="IPR052185">
    <property type="entry name" value="IPC_Synthase-Related"/>
</dbReference>
<reference evidence="8" key="1">
    <citation type="submission" date="2020-05" db="EMBL/GenBank/DDBJ databases">
        <authorList>
            <person name="Chiriac C."/>
            <person name="Salcher M."/>
            <person name="Ghai R."/>
            <person name="Kavagutti S V."/>
        </authorList>
    </citation>
    <scope>NUCLEOTIDE SEQUENCE</scope>
</reference>
<dbReference type="PANTHER" id="PTHR31310:SF7">
    <property type="entry name" value="PA-PHOSPHATASE RELATED-FAMILY PROTEIN DDB_G0268928"/>
    <property type="match status" value="1"/>
</dbReference>
<keyword evidence="4 6" id="KW-0472">Membrane</keyword>
<keyword evidence="2 6" id="KW-0812">Transmembrane</keyword>
<feature type="transmembrane region" description="Helical" evidence="6">
    <location>
        <begin position="119"/>
        <end position="140"/>
    </location>
</feature>
<dbReference type="EMBL" id="CAFBMK010000008">
    <property type="protein sequence ID" value="CAB4895440.1"/>
    <property type="molecule type" value="Genomic_DNA"/>
</dbReference>
<dbReference type="InterPro" id="IPR026841">
    <property type="entry name" value="Aur1/Ipt1"/>
</dbReference>
<feature type="transmembrane region" description="Helical" evidence="6">
    <location>
        <begin position="40"/>
        <end position="64"/>
    </location>
</feature>
<gene>
    <name evidence="8" type="ORF">UFOPK3564_00270</name>
</gene>
<feature type="transmembrane region" description="Helical" evidence="6">
    <location>
        <begin position="316"/>
        <end position="335"/>
    </location>
</feature>
<feature type="transmembrane region" description="Helical" evidence="6">
    <location>
        <begin position="219"/>
        <end position="239"/>
    </location>
</feature>
<evidence type="ECO:0000256" key="3">
    <source>
        <dbReference type="ARBA" id="ARBA00022989"/>
    </source>
</evidence>
<dbReference type="Gene3D" id="1.20.144.10">
    <property type="entry name" value="Phosphatidic acid phosphatase type 2/haloperoxidase"/>
    <property type="match status" value="1"/>
</dbReference>
<evidence type="ECO:0000256" key="1">
    <source>
        <dbReference type="ARBA" id="ARBA00004141"/>
    </source>
</evidence>